<dbReference type="EMBL" id="MU807553">
    <property type="protein sequence ID" value="KAJ3831348.1"/>
    <property type="molecule type" value="Genomic_DNA"/>
</dbReference>
<feature type="non-terminal residue" evidence="1">
    <location>
        <position position="141"/>
    </location>
</feature>
<evidence type="ECO:0000313" key="1">
    <source>
        <dbReference type="EMBL" id="KAJ3831348.1"/>
    </source>
</evidence>
<proteinExistence type="predicted"/>
<organism evidence="1 2">
    <name type="scientific">Lentinula raphanica</name>
    <dbReference type="NCBI Taxonomy" id="153919"/>
    <lineage>
        <taxon>Eukaryota</taxon>
        <taxon>Fungi</taxon>
        <taxon>Dikarya</taxon>
        <taxon>Basidiomycota</taxon>
        <taxon>Agaricomycotina</taxon>
        <taxon>Agaricomycetes</taxon>
        <taxon>Agaricomycetidae</taxon>
        <taxon>Agaricales</taxon>
        <taxon>Marasmiineae</taxon>
        <taxon>Omphalotaceae</taxon>
        <taxon>Lentinula</taxon>
    </lineage>
</organism>
<protein>
    <submittedName>
        <fullName evidence="1">Uncharacterized protein</fullName>
    </submittedName>
</protein>
<dbReference type="Proteomes" id="UP001163846">
    <property type="component" value="Unassembled WGS sequence"/>
</dbReference>
<keyword evidence="2" id="KW-1185">Reference proteome</keyword>
<name>A0AA38NVF0_9AGAR</name>
<reference evidence="1" key="1">
    <citation type="submission" date="2022-08" db="EMBL/GenBank/DDBJ databases">
        <authorList>
            <consortium name="DOE Joint Genome Institute"/>
            <person name="Min B."/>
            <person name="Riley R."/>
            <person name="Sierra-Patev S."/>
            <person name="Naranjo-Ortiz M."/>
            <person name="Looney B."/>
            <person name="Konkel Z."/>
            <person name="Slot J.C."/>
            <person name="Sakamoto Y."/>
            <person name="Steenwyk J.L."/>
            <person name="Rokas A."/>
            <person name="Carro J."/>
            <person name="Camarero S."/>
            <person name="Ferreira P."/>
            <person name="Molpeceres G."/>
            <person name="Ruiz-Duenas F.J."/>
            <person name="Serrano A."/>
            <person name="Henrissat B."/>
            <person name="Drula E."/>
            <person name="Hughes K.W."/>
            <person name="Mata J.L."/>
            <person name="Ishikawa N.K."/>
            <person name="Vargas-Isla R."/>
            <person name="Ushijima S."/>
            <person name="Smith C.A."/>
            <person name="Ahrendt S."/>
            <person name="Andreopoulos W."/>
            <person name="He G."/>
            <person name="Labutti K."/>
            <person name="Lipzen A."/>
            <person name="Ng V."/>
            <person name="Sandor L."/>
            <person name="Barry K."/>
            <person name="Martinez A.T."/>
            <person name="Xiao Y."/>
            <person name="Gibbons J.G."/>
            <person name="Terashima K."/>
            <person name="Hibbett D.S."/>
            <person name="Grigoriev I.V."/>
        </authorList>
    </citation>
    <scope>NUCLEOTIDE SEQUENCE</scope>
    <source>
        <strain evidence="1">TFB9207</strain>
    </source>
</reference>
<comment type="caution">
    <text evidence="1">The sequence shown here is derived from an EMBL/GenBank/DDBJ whole genome shotgun (WGS) entry which is preliminary data.</text>
</comment>
<evidence type="ECO:0000313" key="2">
    <source>
        <dbReference type="Proteomes" id="UP001163846"/>
    </source>
</evidence>
<gene>
    <name evidence="1" type="ORF">F5878DRAFT_88415</name>
</gene>
<accession>A0AA38NVF0</accession>
<dbReference type="AlphaFoldDB" id="A0AA38NVF0"/>
<feature type="non-terminal residue" evidence="1">
    <location>
        <position position="1"/>
    </location>
</feature>
<sequence>TSSSPPYSSPSYSSHTSTFLLRYRLRLLSSSYPPCCSQSSQSAFYTPWSSRASRFILFSGIGLIIRFPSDSTILLPSALLTHSNIPIEDGETRYSIVQYALEGLLRWVYNSLRSNAEFAKTATDEEKAQHKRDEKTRWMNA</sequence>